<accession>J9GHX1</accession>
<feature type="transmembrane region" description="Helical" evidence="1">
    <location>
        <begin position="12"/>
        <end position="32"/>
    </location>
</feature>
<evidence type="ECO:0000256" key="1">
    <source>
        <dbReference type="SAM" id="Phobius"/>
    </source>
</evidence>
<dbReference type="AlphaFoldDB" id="J9GHX1"/>
<proteinExistence type="predicted"/>
<comment type="caution">
    <text evidence="2">The sequence shown here is derived from an EMBL/GenBank/DDBJ whole genome shotgun (WGS) entry which is preliminary data.</text>
</comment>
<protein>
    <submittedName>
        <fullName evidence="2">Uncharacterized protein</fullName>
    </submittedName>
</protein>
<organism evidence="2">
    <name type="scientific">gut metagenome</name>
    <dbReference type="NCBI Taxonomy" id="749906"/>
    <lineage>
        <taxon>unclassified sequences</taxon>
        <taxon>metagenomes</taxon>
        <taxon>organismal metagenomes</taxon>
    </lineage>
</organism>
<evidence type="ECO:0000313" key="2">
    <source>
        <dbReference type="EMBL" id="EJX07122.1"/>
    </source>
</evidence>
<sequence length="34" mass="3703">MSVVMPHITSRYFFTWSAMAVSSAVILSLVSLGN</sequence>
<keyword evidence="1" id="KW-1133">Transmembrane helix</keyword>
<reference evidence="2" key="1">
    <citation type="journal article" date="2012" name="PLoS ONE">
        <title>Gene sets for utilization of primary and secondary nutrition supplies in the distal gut of endangered iberian lynx.</title>
        <authorList>
            <person name="Alcaide M."/>
            <person name="Messina E."/>
            <person name="Richter M."/>
            <person name="Bargiela R."/>
            <person name="Peplies J."/>
            <person name="Huws S.A."/>
            <person name="Newbold C.J."/>
            <person name="Golyshin P.N."/>
            <person name="Simon M.A."/>
            <person name="Lopez G."/>
            <person name="Yakimov M.M."/>
            <person name="Ferrer M."/>
        </authorList>
    </citation>
    <scope>NUCLEOTIDE SEQUENCE</scope>
</reference>
<keyword evidence="1" id="KW-0812">Transmembrane</keyword>
<name>J9GHX1_9ZZZZ</name>
<dbReference type="EMBL" id="AMCI01000965">
    <property type="protein sequence ID" value="EJX07122.1"/>
    <property type="molecule type" value="Genomic_DNA"/>
</dbReference>
<keyword evidence="1" id="KW-0472">Membrane</keyword>
<gene>
    <name evidence="2" type="ORF">EVA_04768</name>
</gene>